<dbReference type="InterPro" id="IPR001563">
    <property type="entry name" value="Peptidase_S10"/>
</dbReference>
<dbReference type="GO" id="GO:0006508">
    <property type="term" value="P:proteolysis"/>
    <property type="evidence" value="ECO:0007669"/>
    <property type="project" value="UniProtKB-KW"/>
</dbReference>
<evidence type="ECO:0000256" key="10">
    <source>
        <dbReference type="ARBA" id="ARBA00022989"/>
    </source>
</evidence>
<dbReference type="EC" id="3.4.16.-" evidence="14"/>
<dbReference type="KEGG" id="bnn:FOA43_002128"/>
<dbReference type="GO" id="GO:0005802">
    <property type="term" value="C:trans-Golgi network"/>
    <property type="evidence" value="ECO:0007669"/>
    <property type="project" value="TreeGrafter"/>
</dbReference>
<keyword evidence="6 16" id="KW-0812">Transmembrane</keyword>
<comment type="similarity">
    <text evidence="3 14">Belongs to the peptidase S10 family.</text>
</comment>
<dbReference type="RefSeq" id="XP_038778359.1">
    <property type="nucleotide sequence ID" value="XM_038922431.1"/>
</dbReference>
<evidence type="ECO:0000256" key="1">
    <source>
        <dbReference type="ARBA" id="ARBA00001003"/>
    </source>
</evidence>
<evidence type="ECO:0000256" key="5">
    <source>
        <dbReference type="ARBA" id="ARBA00022670"/>
    </source>
</evidence>
<dbReference type="EMBL" id="CP064813">
    <property type="protein sequence ID" value="QPG74794.1"/>
    <property type="molecule type" value="Genomic_DNA"/>
</dbReference>
<dbReference type="InterPro" id="IPR018202">
    <property type="entry name" value="Ser_caboxypep_ser_AS"/>
</dbReference>
<protein>
    <recommendedName>
        <fullName evidence="14">Carboxypeptidase</fullName>
        <ecNumber evidence="14">3.4.16.-</ecNumber>
    </recommendedName>
</protein>
<gene>
    <name evidence="17" type="ORF">FOA43_002128</name>
</gene>
<dbReference type="SUPFAM" id="SSF53474">
    <property type="entry name" value="alpha/beta-Hydrolases"/>
    <property type="match status" value="1"/>
</dbReference>
<evidence type="ECO:0000256" key="7">
    <source>
        <dbReference type="ARBA" id="ARBA00022703"/>
    </source>
</evidence>
<feature type="chain" id="PRO_5034589143" description="Carboxypeptidase" evidence="14">
    <location>
        <begin position="20"/>
        <end position="598"/>
    </location>
</feature>
<dbReference type="PRINTS" id="PR00724">
    <property type="entry name" value="CRBOXYPTASEC"/>
</dbReference>
<proteinExistence type="inferred from homology"/>
<feature type="signal peptide" evidence="14">
    <location>
        <begin position="1"/>
        <end position="19"/>
    </location>
</feature>
<evidence type="ECO:0000313" key="18">
    <source>
        <dbReference type="Proteomes" id="UP000662931"/>
    </source>
</evidence>
<evidence type="ECO:0000256" key="8">
    <source>
        <dbReference type="ARBA" id="ARBA00022729"/>
    </source>
</evidence>
<keyword evidence="13" id="KW-0325">Glycoprotein</keyword>
<dbReference type="PANTHER" id="PTHR11802">
    <property type="entry name" value="SERINE PROTEASE FAMILY S10 SERINE CARBOXYPEPTIDASE"/>
    <property type="match status" value="1"/>
</dbReference>
<reference evidence="17" key="1">
    <citation type="submission" date="2020-10" db="EMBL/GenBank/DDBJ databases">
        <authorList>
            <person name="Roach M.J.R."/>
        </authorList>
    </citation>
    <scope>NUCLEOTIDE SEQUENCE</scope>
    <source>
        <strain evidence="17">CBS 1945</strain>
    </source>
</reference>
<dbReference type="GO" id="GO:0004185">
    <property type="term" value="F:serine-type carboxypeptidase activity"/>
    <property type="evidence" value="ECO:0007669"/>
    <property type="project" value="UniProtKB-UniRule"/>
</dbReference>
<evidence type="ECO:0000256" key="14">
    <source>
        <dbReference type="RuleBase" id="RU361156"/>
    </source>
</evidence>
<keyword evidence="5 14" id="KW-0645">Protease</keyword>
<keyword evidence="9 14" id="KW-0378">Hydrolase</keyword>
<dbReference type="PROSITE" id="PS00131">
    <property type="entry name" value="CARBOXYPEPT_SER_SER"/>
    <property type="match status" value="1"/>
</dbReference>
<dbReference type="InterPro" id="IPR033124">
    <property type="entry name" value="Ser_caboxypep_his_AS"/>
</dbReference>
<comment type="subcellular location">
    <subcellularLocation>
        <location evidence="2">Golgi apparatus</location>
        <location evidence="2">trans-Golgi network membrane</location>
        <topology evidence="2">Single-pass type I membrane protein</topology>
    </subcellularLocation>
</comment>
<evidence type="ECO:0000256" key="9">
    <source>
        <dbReference type="ARBA" id="ARBA00022801"/>
    </source>
</evidence>
<dbReference type="GO" id="GO:0006915">
    <property type="term" value="P:apoptotic process"/>
    <property type="evidence" value="ECO:0007669"/>
    <property type="project" value="UniProtKB-KW"/>
</dbReference>
<dbReference type="OrthoDB" id="443318at2759"/>
<evidence type="ECO:0000256" key="2">
    <source>
        <dbReference type="ARBA" id="ARBA00004393"/>
    </source>
</evidence>
<evidence type="ECO:0000256" key="6">
    <source>
        <dbReference type="ARBA" id="ARBA00022692"/>
    </source>
</evidence>
<name>A0A875S6H9_EENNA</name>
<dbReference type="GeneID" id="62195529"/>
<feature type="region of interest" description="Disordered" evidence="15">
    <location>
        <begin position="532"/>
        <end position="556"/>
    </location>
</feature>
<dbReference type="Pfam" id="PF00450">
    <property type="entry name" value="Peptidase_S10"/>
    <property type="match status" value="1"/>
</dbReference>
<evidence type="ECO:0000313" key="17">
    <source>
        <dbReference type="EMBL" id="QPG74794.1"/>
    </source>
</evidence>
<dbReference type="Gene3D" id="3.40.50.1820">
    <property type="entry name" value="alpha/beta hydrolase"/>
    <property type="match status" value="1"/>
</dbReference>
<organism evidence="17 18">
    <name type="scientific">Eeniella nana</name>
    <name type="common">Yeast</name>
    <name type="synonym">Brettanomyces nanus</name>
    <dbReference type="NCBI Taxonomy" id="13502"/>
    <lineage>
        <taxon>Eukaryota</taxon>
        <taxon>Fungi</taxon>
        <taxon>Dikarya</taxon>
        <taxon>Ascomycota</taxon>
        <taxon>Saccharomycotina</taxon>
        <taxon>Pichiomycetes</taxon>
        <taxon>Pichiales</taxon>
        <taxon>Pichiaceae</taxon>
        <taxon>Brettanomyces</taxon>
    </lineage>
</organism>
<dbReference type="Proteomes" id="UP000662931">
    <property type="component" value="Chromosome 2"/>
</dbReference>
<comment type="catalytic activity">
    <reaction evidence="1">
        <text>Preferential release of a C-terminal arginine or lysine residue.</text>
        <dbReference type="EC" id="3.4.16.6"/>
    </reaction>
</comment>
<accession>A0A875S6H9</accession>
<feature type="compositionally biased region" description="Basic and acidic residues" evidence="15">
    <location>
        <begin position="536"/>
        <end position="556"/>
    </location>
</feature>
<sequence length="598" mass="66929">MSLTLAGLLLFSLIAAVLGIPIDEGSQYLVKGLPGISNIPESLIPTMHAGQLDLSSENNTGLFFWRFSKEETAPTDSLVIWLNGGPGCSSMDGAMMEIGPFRPDSKDSSKLAYNNGTWLDSADLLFIDQPIGTGFAYTEVNFDTELTEASQHIVEFLKEYLRLFPGDATRKVWIAGESYAGQYIPYFADAILKEVKKDGGFKMNIQGLLIGNGWIEPDIQSLSYVPFAMQHNLIDSTNPLMARLLSQHERCQNAINDPQNDEFEKTQCDKVLDVFTRATRVAKNQQDRGTCYNVYDYRKQDSYPACGSNWPEILPSTQNYLNLEQVHKSLNLKHEKEWTECNNRVSSLFSPKKSAKAFDLLPNLLTEVPVMLFNGDKDIICNYMGTEMMIEKLDIGGGQMGFSNESETWDWTYSGNSVGSVRNEMNLTYVRVYNSSHMVPYDLPEVSLGLLDIMYQVVAGNSYHEGVIVTPVHGVDIENTAVESSATSHTLLEVGIVIFAIADIYFIYIYFAGQRPPKSSLIKSTGSKKTKKKRVHWSDGSEESTRSSEDFADKPDENRSMLSSILTRLGYGERRYEDLDGDIEMGDIEEMVSDEDVK</sequence>
<dbReference type="InterPro" id="IPR029058">
    <property type="entry name" value="AB_hydrolase_fold"/>
</dbReference>
<keyword evidence="7" id="KW-0053">Apoptosis</keyword>
<keyword evidence="8 14" id="KW-0732">Signal</keyword>
<keyword evidence="12 16" id="KW-0472">Membrane</keyword>
<dbReference type="AlphaFoldDB" id="A0A875S6H9"/>
<evidence type="ECO:0000256" key="13">
    <source>
        <dbReference type="ARBA" id="ARBA00023180"/>
    </source>
</evidence>
<dbReference type="PROSITE" id="PS00560">
    <property type="entry name" value="CARBOXYPEPT_SER_HIS"/>
    <property type="match status" value="1"/>
</dbReference>
<evidence type="ECO:0000256" key="3">
    <source>
        <dbReference type="ARBA" id="ARBA00009431"/>
    </source>
</evidence>
<evidence type="ECO:0000256" key="11">
    <source>
        <dbReference type="ARBA" id="ARBA00023034"/>
    </source>
</evidence>
<keyword evidence="10 16" id="KW-1133">Transmembrane helix</keyword>
<dbReference type="PANTHER" id="PTHR11802:SF190">
    <property type="entry name" value="PHEROMONE-PROCESSING CARBOXYPEPTIDASE KEX1"/>
    <property type="match status" value="1"/>
</dbReference>
<evidence type="ECO:0000256" key="4">
    <source>
        <dbReference type="ARBA" id="ARBA00022645"/>
    </source>
</evidence>
<keyword evidence="4 14" id="KW-0121">Carboxypeptidase</keyword>
<feature type="transmembrane region" description="Helical" evidence="16">
    <location>
        <begin position="491"/>
        <end position="511"/>
    </location>
</feature>
<keyword evidence="18" id="KW-1185">Reference proteome</keyword>
<evidence type="ECO:0000256" key="16">
    <source>
        <dbReference type="SAM" id="Phobius"/>
    </source>
</evidence>
<evidence type="ECO:0000256" key="15">
    <source>
        <dbReference type="SAM" id="MobiDB-lite"/>
    </source>
</evidence>
<evidence type="ECO:0000256" key="12">
    <source>
        <dbReference type="ARBA" id="ARBA00023136"/>
    </source>
</evidence>
<keyword evidence="11" id="KW-0333">Golgi apparatus</keyword>